<keyword evidence="2" id="KW-1185">Reference proteome</keyword>
<gene>
    <name evidence="1" type="ORF">GCM10022223_01190</name>
</gene>
<evidence type="ECO:0000313" key="1">
    <source>
        <dbReference type="EMBL" id="GAA3590483.1"/>
    </source>
</evidence>
<evidence type="ECO:0000313" key="2">
    <source>
        <dbReference type="Proteomes" id="UP001501074"/>
    </source>
</evidence>
<sequence length="63" mass="6753">MTAIEMIMSRGRVLMDARRCSALRSAADPTTCAGAAAWEDEAGVLVLGVSVTYLWSRPRPVNA</sequence>
<name>A0ABP6YWI9_9ACTN</name>
<reference evidence="2" key="1">
    <citation type="journal article" date="2019" name="Int. J. Syst. Evol. Microbiol.">
        <title>The Global Catalogue of Microorganisms (GCM) 10K type strain sequencing project: providing services to taxonomists for standard genome sequencing and annotation.</title>
        <authorList>
            <consortium name="The Broad Institute Genomics Platform"/>
            <consortium name="The Broad Institute Genome Sequencing Center for Infectious Disease"/>
            <person name="Wu L."/>
            <person name="Ma J."/>
        </authorList>
    </citation>
    <scope>NUCLEOTIDE SEQUENCE [LARGE SCALE GENOMIC DNA]</scope>
    <source>
        <strain evidence="2">JCM 16902</strain>
    </source>
</reference>
<dbReference type="EMBL" id="BAAAZO010000001">
    <property type="protein sequence ID" value="GAA3590483.1"/>
    <property type="molecule type" value="Genomic_DNA"/>
</dbReference>
<organism evidence="1 2">
    <name type="scientific">Kineosporia mesophila</name>
    <dbReference type="NCBI Taxonomy" id="566012"/>
    <lineage>
        <taxon>Bacteria</taxon>
        <taxon>Bacillati</taxon>
        <taxon>Actinomycetota</taxon>
        <taxon>Actinomycetes</taxon>
        <taxon>Kineosporiales</taxon>
        <taxon>Kineosporiaceae</taxon>
        <taxon>Kineosporia</taxon>
    </lineage>
</organism>
<comment type="caution">
    <text evidence="1">The sequence shown here is derived from an EMBL/GenBank/DDBJ whole genome shotgun (WGS) entry which is preliminary data.</text>
</comment>
<protein>
    <submittedName>
        <fullName evidence="1">Uncharacterized protein</fullName>
    </submittedName>
</protein>
<dbReference type="Proteomes" id="UP001501074">
    <property type="component" value="Unassembled WGS sequence"/>
</dbReference>
<accession>A0ABP6YWI9</accession>
<proteinExistence type="predicted"/>